<name>A0ABR2S359_9ROSI</name>
<dbReference type="Proteomes" id="UP001396334">
    <property type="component" value="Unassembled WGS sequence"/>
</dbReference>
<dbReference type="EMBL" id="JBBPBN010000017">
    <property type="protein sequence ID" value="KAK9019692.1"/>
    <property type="molecule type" value="Genomic_DNA"/>
</dbReference>
<proteinExistence type="predicted"/>
<keyword evidence="2" id="KW-1185">Reference proteome</keyword>
<evidence type="ECO:0000313" key="2">
    <source>
        <dbReference type="Proteomes" id="UP001396334"/>
    </source>
</evidence>
<reference evidence="1 2" key="1">
    <citation type="journal article" date="2024" name="G3 (Bethesda)">
        <title>Genome assembly of Hibiscus sabdariffa L. provides insights into metabolisms of medicinal natural products.</title>
        <authorList>
            <person name="Kim T."/>
        </authorList>
    </citation>
    <scope>NUCLEOTIDE SEQUENCE [LARGE SCALE GENOMIC DNA]</scope>
    <source>
        <strain evidence="1">TK-2024</strain>
        <tissue evidence="1">Old leaves</tissue>
    </source>
</reference>
<sequence length="142" mass="16107">MKVELEALETKWAEYEAKAEAADKEEKTAQKLQLLSRNSKSKPATLISIVDCFFTGDVFFKGITTFSCVFLRSEYLAFLLNMVRLQFSTKSFASCLLAGVSSSNFDRDMMTLPTPFFFNSSLLSYELKSTGKKQIKKFEIES</sequence>
<gene>
    <name evidence="1" type="ORF">V6N11_054202</name>
</gene>
<accession>A0ABR2S359</accession>
<comment type="caution">
    <text evidence="1">The sequence shown here is derived from an EMBL/GenBank/DDBJ whole genome shotgun (WGS) entry which is preliminary data.</text>
</comment>
<evidence type="ECO:0000313" key="1">
    <source>
        <dbReference type="EMBL" id="KAK9019692.1"/>
    </source>
</evidence>
<organism evidence="1 2">
    <name type="scientific">Hibiscus sabdariffa</name>
    <name type="common">roselle</name>
    <dbReference type="NCBI Taxonomy" id="183260"/>
    <lineage>
        <taxon>Eukaryota</taxon>
        <taxon>Viridiplantae</taxon>
        <taxon>Streptophyta</taxon>
        <taxon>Embryophyta</taxon>
        <taxon>Tracheophyta</taxon>
        <taxon>Spermatophyta</taxon>
        <taxon>Magnoliopsida</taxon>
        <taxon>eudicotyledons</taxon>
        <taxon>Gunneridae</taxon>
        <taxon>Pentapetalae</taxon>
        <taxon>rosids</taxon>
        <taxon>malvids</taxon>
        <taxon>Malvales</taxon>
        <taxon>Malvaceae</taxon>
        <taxon>Malvoideae</taxon>
        <taxon>Hibiscus</taxon>
    </lineage>
</organism>
<protein>
    <submittedName>
        <fullName evidence="1">Uncharacterized protein</fullName>
    </submittedName>
</protein>